<sequence>MKKFALITTLLITSSLIIYPKEVLSQNAPTYVPGYWQPEAQAADSKQPIILKILNQTGKALNYNLIPEVERILPAGRSKNIRVDLQSIPDGYGTVNIYNHSLLTYEYSAEGNTVTVRVKPGSEATDHKSVYISPTGRVYSF</sequence>
<evidence type="ECO:0000313" key="2">
    <source>
        <dbReference type="Proteomes" id="UP000269154"/>
    </source>
</evidence>
<dbReference type="Proteomes" id="UP000269154">
    <property type="component" value="Unassembled WGS sequence"/>
</dbReference>
<reference evidence="1 2" key="1">
    <citation type="journal article" date="2018" name="ACS Chem. Biol.">
        <title>Ketoreductase domain dysfunction expands chemodiversity: malyngamide biosynthesis in the cyanobacterium Okeania hirsuta.</title>
        <authorList>
            <person name="Moss N.A."/>
            <person name="Leao T."/>
            <person name="Rankin M."/>
            <person name="McCullough T.M."/>
            <person name="Qu P."/>
            <person name="Korobeynikov A."/>
            <person name="Smith J.L."/>
            <person name="Gerwick L."/>
            <person name="Gerwick W.H."/>
        </authorList>
    </citation>
    <scope>NUCLEOTIDE SEQUENCE [LARGE SCALE GENOMIC DNA]</scope>
    <source>
        <strain evidence="1 2">PAB10Feb10-1</strain>
    </source>
</reference>
<accession>A0A3N6NYK4</accession>
<proteinExistence type="predicted"/>
<dbReference type="EMBL" id="RCBY01000325">
    <property type="protein sequence ID" value="RQH24219.1"/>
    <property type="molecule type" value="Genomic_DNA"/>
</dbReference>
<protein>
    <submittedName>
        <fullName evidence="1">Uncharacterized protein</fullName>
    </submittedName>
</protein>
<gene>
    <name evidence="1" type="ORF">D5R40_29980</name>
</gene>
<organism evidence="1 2">
    <name type="scientific">Okeania hirsuta</name>
    <dbReference type="NCBI Taxonomy" id="1458930"/>
    <lineage>
        <taxon>Bacteria</taxon>
        <taxon>Bacillati</taxon>
        <taxon>Cyanobacteriota</taxon>
        <taxon>Cyanophyceae</taxon>
        <taxon>Oscillatoriophycideae</taxon>
        <taxon>Oscillatoriales</taxon>
        <taxon>Microcoleaceae</taxon>
        <taxon>Okeania</taxon>
    </lineage>
</organism>
<comment type="caution">
    <text evidence="1">The sequence shown here is derived from an EMBL/GenBank/DDBJ whole genome shotgun (WGS) entry which is preliminary data.</text>
</comment>
<keyword evidence="2" id="KW-1185">Reference proteome</keyword>
<dbReference type="RefSeq" id="WP_124147697.1">
    <property type="nucleotide sequence ID" value="NZ_CAWOKI010000303.1"/>
</dbReference>
<name>A0A3N6NYK4_9CYAN</name>
<dbReference type="AlphaFoldDB" id="A0A3N6NYK4"/>
<dbReference type="OrthoDB" id="513138at2"/>
<evidence type="ECO:0000313" key="1">
    <source>
        <dbReference type="EMBL" id="RQH24219.1"/>
    </source>
</evidence>